<comment type="caution">
    <text evidence="7">The sequence shown here is derived from an EMBL/GenBank/DDBJ whole genome shotgun (WGS) entry which is preliminary data.</text>
</comment>
<evidence type="ECO:0000256" key="1">
    <source>
        <dbReference type="ARBA" id="ARBA00022490"/>
    </source>
</evidence>
<dbReference type="PANTHER" id="PTHR34984:SF1">
    <property type="entry name" value="CARBON STORAGE REGULATOR"/>
    <property type="match status" value="1"/>
</dbReference>
<dbReference type="Gene3D" id="2.60.40.4380">
    <property type="entry name" value="Translational regulator CsrA"/>
    <property type="match status" value="1"/>
</dbReference>
<feature type="region of interest" description="Disordered" evidence="6">
    <location>
        <begin position="58"/>
        <end position="79"/>
    </location>
</feature>
<comment type="similarity">
    <text evidence="5">Belongs to the CsrA/RsmA family.</text>
</comment>
<keyword evidence="1 5" id="KW-0963">Cytoplasm</keyword>
<keyword evidence="2 5" id="KW-0810">Translation regulation</keyword>
<evidence type="ECO:0000256" key="5">
    <source>
        <dbReference type="HAMAP-Rule" id="MF_00167"/>
    </source>
</evidence>
<accession>A0ABD6N4Z2</accession>
<dbReference type="NCBIfam" id="TIGR00202">
    <property type="entry name" value="csrA"/>
    <property type="match status" value="1"/>
</dbReference>
<feature type="compositionally biased region" description="Low complexity" evidence="6">
    <location>
        <begin position="59"/>
        <end position="71"/>
    </location>
</feature>
<evidence type="ECO:0000256" key="2">
    <source>
        <dbReference type="ARBA" id="ARBA00022845"/>
    </source>
</evidence>
<keyword evidence="5" id="KW-0678">Repressor</keyword>
<dbReference type="GO" id="GO:0045947">
    <property type="term" value="P:negative regulation of translational initiation"/>
    <property type="evidence" value="ECO:0007669"/>
    <property type="project" value="UniProtKB-UniRule"/>
</dbReference>
<keyword evidence="3 5" id="KW-0694">RNA-binding</keyword>
<dbReference type="SUPFAM" id="SSF117130">
    <property type="entry name" value="CsrA-like"/>
    <property type="match status" value="1"/>
</dbReference>
<comment type="subunit">
    <text evidence="5">Homodimer; the beta-strands of each monomer intercalate to form a hydrophobic core, while the alpha-helices form wings that extend away from the core.</text>
</comment>
<dbReference type="NCBIfam" id="NF002469">
    <property type="entry name" value="PRK01712.1"/>
    <property type="match status" value="1"/>
</dbReference>
<sequence length="148" mass="16247">MLILTRRVGETIRINNDIAVTILGVKGMQTRVGVEAPAGVPVHRQEIFERIRAQGDVLPSTAPSSETAPAAIDPRGLSIGASEGDLQAKLAESEAQLQEADALLREAIAYINDDLVNVEYRDLLLARIDRLLDRDQVQQTEKPRDQEP</sequence>
<dbReference type="GO" id="GO:0005737">
    <property type="term" value="C:cytoplasm"/>
    <property type="evidence" value="ECO:0007669"/>
    <property type="project" value="UniProtKB-SubCell"/>
</dbReference>
<evidence type="ECO:0000313" key="7">
    <source>
        <dbReference type="EMBL" id="NWL48376.1"/>
    </source>
</evidence>
<protein>
    <recommendedName>
        <fullName evidence="5">Translational regulator CsrA</fullName>
    </recommendedName>
    <alternativeName>
        <fullName evidence="5">Carbon storage regulator</fullName>
    </alternativeName>
</protein>
<dbReference type="AlphaFoldDB" id="A0ABD6N4Z2"/>
<dbReference type="InterPro" id="IPR003751">
    <property type="entry name" value="CsrA"/>
</dbReference>
<evidence type="ECO:0000256" key="4">
    <source>
        <dbReference type="ARBA" id="ARBA00023159"/>
    </source>
</evidence>
<dbReference type="GO" id="GO:0045948">
    <property type="term" value="P:positive regulation of translational initiation"/>
    <property type="evidence" value="ECO:0007669"/>
    <property type="project" value="UniProtKB-UniRule"/>
</dbReference>
<proteinExistence type="inferred from homology"/>
<evidence type="ECO:0000256" key="6">
    <source>
        <dbReference type="SAM" id="MobiDB-lite"/>
    </source>
</evidence>
<dbReference type="GO" id="GO:0048027">
    <property type="term" value="F:mRNA 5'-UTR binding"/>
    <property type="evidence" value="ECO:0007669"/>
    <property type="project" value="UniProtKB-UniRule"/>
</dbReference>
<evidence type="ECO:0000313" key="8">
    <source>
        <dbReference type="Proteomes" id="UP000704738"/>
    </source>
</evidence>
<organism evidence="7 8">
    <name type="scientific">Pseudomonas hunanensis</name>
    <dbReference type="NCBI Taxonomy" id="1247546"/>
    <lineage>
        <taxon>Bacteria</taxon>
        <taxon>Pseudomonadati</taxon>
        <taxon>Pseudomonadota</taxon>
        <taxon>Gammaproteobacteria</taxon>
        <taxon>Pseudomonadales</taxon>
        <taxon>Pseudomonadaceae</taxon>
        <taxon>Pseudomonas</taxon>
    </lineage>
</organism>
<dbReference type="HAMAP" id="MF_00167">
    <property type="entry name" value="CsrA"/>
    <property type="match status" value="1"/>
</dbReference>
<dbReference type="Proteomes" id="UP000704738">
    <property type="component" value="Unassembled WGS sequence"/>
</dbReference>
<dbReference type="InterPro" id="IPR036107">
    <property type="entry name" value="CsrA_sf"/>
</dbReference>
<name>A0ABD6N4Z2_9PSED</name>
<gene>
    <name evidence="5 7" type="primary">csrA</name>
    <name evidence="7" type="ORF">DM819_21540</name>
</gene>
<comment type="function">
    <text evidence="5">A key translational regulator that binds mRNA to regulate translation initiation and/or mRNA stability. Mediates global changes in gene expression, shifting from rapid growth to stress survival by linking envelope stress, the stringent response and the catabolite repression systems. Usually binds in the 5'-UTR; binding at or near the Shine-Dalgarno sequence prevents ribosome-binding, repressing translation, binding elsewhere in the 5'-UTR can activate translation and/or stabilize the mRNA. Its function is antagonized by small RNA(s).</text>
</comment>
<dbReference type="EMBL" id="QJRE01000114">
    <property type="protein sequence ID" value="NWL48376.1"/>
    <property type="molecule type" value="Genomic_DNA"/>
</dbReference>
<evidence type="ECO:0000256" key="3">
    <source>
        <dbReference type="ARBA" id="ARBA00022884"/>
    </source>
</evidence>
<reference evidence="7 8" key="1">
    <citation type="submission" date="2018-06" db="EMBL/GenBank/DDBJ databases">
        <title>Bacteria isolated from soil of Wuhan.</title>
        <authorList>
            <person name="Xiang W."/>
            <person name="Huang C."/>
        </authorList>
    </citation>
    <scope>NUCLEOTIDE SEQUENCE [LARGE SCALE GENOMIC DNA]</scope>
    <source>
        <strain evidence="8">xwS4</strain>
    </source>
</reference>
<dbReference type="PANTHER" id="PTHR34984">
    <property type="entry name" value="CARBON STORAGE REGULATOR"/>
    <property type="match status" value="1"/>
</dbReference>
<dbReference type="GO" id="GO:0006109">
    <property type="term" value="P:regulation of carbohydrate metabolic process"/>
    <property type="evidence" value="ECO:0007669"/>
    <property type="project" value="UniProtKB-UniRule"/>
</dbReference>
<dbReference type="Pfam" id="PF02599">
    <property type="entry name" value="CsrA"/>
    <property type="match status" value="1"/>
</dbReference>
<keyword evidence="4 5" id="KW-0010">Activator</keyword>
<comment type="subcellular location">
    <subcellularLocation>
        <location evidence="5">Cytoplasm</location>
    </subcellularLocation>
</comment>